<dbReference type="PANTHER" id="PTHR30572:SF4">
    <property type="entry name" value="ABC TRANSPORTER PERMEASE YTRF"/>
    <property type="match status" value="1"/>
</dbReference>
<evidence type="ECO:0000256" key="4">
    <source>
        <dbReference type="ARBA" id="ARBA00022989"/>
    </source>
</evidence>
<feature type="transmembrane region" description="Helical" evidence="8">
    <location>
        <begin position="519"/>
        <end position="540"/>
    </location>
</feature>
<accession>A0AAU7CC60</accession>
<dbReference type="Pfam" id="PF02687">
    <property type="entry name" value="FtsX"/>
    <property type="match status" value="2"/>
</dbReference>
<comment type="subcellular location">
    <subcellularLocation>
        <location evidence="1">Cell membrane</location>
        <topology evidence="1">Multi-pass membrane protein</topology>
    </subcellularLocation>
</comment>
<dbReference type="GO" id="GO:0022857">
    <property type="term" value="F:transmembrane transporter activity"/>
    <property type="evidence" value="ECO:0007669"/>
    <property type="project" value="TreeGrafter"/>
</dbReference>
<feature type="transmembrane region" description="Helical" evidence="8">
    <location>
        <begin position="350"/>
        <end position="371"/>
    </location>
</feature>
<feature type="compositionally biased region" description="Basic and acidic residues" evidence="7">
    <location>
        <begin position="86"/>
        <end position="97"/>
    </location>
</feature>
<organism evidence="10">
    <name type="scientific">Singulisphaera sp. Ch08</name>
    <dbReference type="NCBI Taxonomy" id="3120278"/>
    <lineage>
        <taxon>Bacteria</taxon>
        <taxon>Pseudomonadati</taxon>
        <taxon>Planctomycetota</taxon>
        <taxon>Planctomycetia</taxon>
        <taxon>Isosphaerales</taxon>
        <taxon>Isosphaeraceae</taxon>
        <taxon>Singulisphaera</taxon>
    </lineage>
</organism>
<feature type="transmembrane region" description="Helical" evidence="8">
    <location>
        <begin position="907"/>
        <end position="932"/>
    </location>
</feature>
<keyword evidence="4 8" id="KW-1133">Transmembrane helix</keyword>
<dbReference type="InterPro" id="IPR050250">
    <property type="entry name" value="Macrolide_Exporter_MacB"/>
</dbReference>
<dbReference type="GO" id="GO:0005886">
    <property type="term" value="C:plasma membrane"/>
    <property type="evidence" value="ECO:0007669"/>
    <property type="project" value="UniProtKB-SubCell"/>
</dbReference>
<protein>
    <submittedName>
        <fullName evidence="10">ABC transporter permease</fullName>
    </submittedName>
</protein>
<dbReference type="EMBL" id="CP155447">
    <property type="protein sequence ID" value="XBH02537.1"/>
    <property type="molecule type" value="Genomic_DNA"/>
</dbReference>
<feature type="transmembrane region" description="Helical" evidence="8">
    <location>
        <begin position="407"/>
        <end position="426"/>
    </location>
</feature>
<evidence type="ECO:0000256" key="6">
    <source>
        <dbReference type="ARBA" id="ARBA00038076"/>
    </source>
</evidence>
<name>A0AAU7CC60_9BACT</name>
<gene>
    <name evidence="10" type="ORF">V5E97_30030</name>
</gene>
<evidence type="ECO:0000256" key="8">
    <source>
        <dbReference type="SAM" id="Phobius"/>
    </source>
</evidence>
<dbReference type="InterPro" id="IPR003838">
    <property type="entry name" value="ABC3_permease_C"/>
</dbReference>
<feature type="compositionally biased region" description="Gly residues" evidence="7">
    <location>
        <begin position="119"/>
        <end position="131"/>
    </location>
</feature>
<dbReference type="RefSeq" id="WP_406695279.1">
    <property type="nucleotide sequence ID" value="NZ_CP155447.1"/>
</dbReference>
<reference evidence="10" key="1">
    <citation type="submission" date="2024-05" db="EMBL/GenBank/DDBJ databases">
        <title>Planctomycetes of the genus Singulisphaera possess chitinolytic capabilities.</title>
        <authorList>
            <person name="Ivanova A."/>
        </authorList>
    </citation>
    <scope>NUCLEOTIDE SEQUENCE</scope>
    <source>
        <strain evidence="10">Ch08T</strain>
    </source>
</reference>
<dbReference type="PANTHER" id="PTHR30572">
    <property type="entry name" value="MEMBRANE COMPONENT OF TRANSPORTER-RELATED"/>
    <property type="match status" value="1"/>
</dbReference>
<feature type="transmembrane region" description="Helical" evidence="8">
    <location>
        <begin position="438"/>
        <end position="466"/>
    </location>
</feature>
<evidence type="ECO:0000313" key="10">
    <source>
        <dbReference type="EMBL" id="XBH02537.1"/>
    </source>
</evidence>
<keyword evidence="2" id="KW-1003">Cell membrane</keyword>
<dbReference type="PROSITE" id="PS51257">
    <property type="entry name" value="PROKAR_LIPOPROTEIN"/>
    <property type="match status" value="1"/>
</dbReference>
<keyword evidence="3 8" id="KW-0812">Transmembrane</keyword>
<evidence type="ECO:0000259" key="9">
    <source>
        <dbReference type="Pfam" id="PF02687"/>
    </source>
</evidence>
<feature type="region of interest" description="Disordered" evidence="7">
    <location>
        <begin position="67"/>
        <end position="135"/>
    </location>
</feature>
<dbReference type="AlphaFoldDB" id="A0AAU7CC60"/>
<proteinExistence type="inferred from homology"/>
<evidence type="ECO:0000256" key="7">
    <source>
        <dbReference type="SAM" id="MobiDB-lite"/>
    </source>
</evidence>
<feature type="transmembrane region" description="Helical" evidence="8">
    <location>
        <begin position="486"/>
        <end position="507"/>
    </location>
</feature>
<evidence type="ECO:0000256" key="2">
    <source>
        <dbReference type="ARBA" id="ARBA00022475"/>
    </source>
</evidence>
<keyword evidence="5 8" id="KW-0472">Membrane</keyword>
<feature type="transmembrane region" description="Helical" evidence="8">
    <location>
        <begin position="560"/>
        <end position="587"/>
    </location>
</feature>
<evidence type="ECO:0000256" key="3">
    <source>
        <dbReference type="ARBA" id="ARBA00022692"/>
    </source>
</evidence>
<feature type="transmembrane region" description="Helical" evidence="8">
    <location>
        <begin position="952"/>
        <end position="972"/>
    </location>
</feature>
<feature type="domain" description="ABC3 transporter permease C-terminal" evidence="9">
    <location>
        <begin position="355"/>
        <end position="471"/>
    </location>
</feature>
<comment type="similarity">
    <text evidence="6">Belongs to the ABC-4 integral membrane protein family.</text>
</comment>
<evidence type="ECO:0000256" key="5">
    <source>
        <dbReference type="ARBA" id="ARBA00023136"/>
    </source>
</evidence>
<feature type="domain" description="ABC3 transporter permease C-terminal" evidence="9">
    <location>
        <begin position="858"/>
        <end position="979"/>
    </location>
</feature>
<evidence type="ECO:0000256" key="1">
    <source>
        <dbReference type="ARBA" id="ARBA00004651"/>
    </source>
</evidence>
<sequence>MKLLFKLLLANVRLRPARTALTALAVTASSCLVVWVVSGYDALLAQSIDDNAAKALGRFDLVISGGAGGGPRAAEGRPRQGSRGEAASDRTEGRGGESRPQPAPTATEAKSAPSRGGRGRAGGGRGPGGPSLGLPRGLIAALKQDEQVAEANLTAQSRVTTARAIQAPNAPALSKLLRGDRPPVNGAPPLGPPLIGTNAAEPPYELVSGRWIDPTSGDRPEAVLSADYAKSVGVETGEDLKVNSEVGEWLIKLVGIVEQPSSGGGGRRGGGGGGVQAGLFVSLPLAETINGYPARISQINLVLKDSVDPAAYRETLAKKLTALNVPASITDIQAMKERLAQGLSQSGSEALAYSATVIALMAALFIIFTTLSMGVSERARELAVLRAVGLTQSQVAGLVFMEGLLLALLGWSGGLAAGWGLLAVVARAKPDLFTGGAILGPWCLALTALAALGGALAASILPAWRATRVTPLDAMAPPRLVSPSRWVTRATLAGLALLTINPLLTYVLPMADSTRTWAYALAGYPGMVLGFVLLAPWVIVTVEELAGPWVARLLGLPPRLLASILSANLWRTLGTTVALTVGLGLYIATQTWGYSMLAPFTPGEWVPEMLVGFEPSGLPDDQIDAVKHVRGVNSERCMPLAVEQPRLVKDMTGGGGFAITKQDNVVLIGLDPQLAFGGNDPMIDASFTAGDRATATQKLKAGGACLVPDHFLASAGLKLGDSLEMIPPNAPPGKVVSYQVVGAVSLPGWHWMTKMSGLRRQTTRTGALVFAPIADVRRDFRIERTNFVWLDTDGSVTPEAVEGAMQTIAEAHGESRFRVAGVGEVTSRRPYARLTATETVRTGIRARADGMIWGMSQIPLVTLLITSLAVVNTVVSSVRARRWDFGILRALGTTRGGLIRLILAESLLIGLTVCVLGLGFGLMAGWCGTGMARYLSPFGGMSTPLVLPWPQLALGFSITLGLCLLAAIVPAFTTGRMEPLKLLQAGRGGA</sequence>